<gene>
    <name evidence="1" type="ORF">Poly59_04850</name>
</gene>
<dbReference type="OrthoDB" id="5456309at2"/>
<sequence length="294" mass="32845">MLKKFLVGIALIVAGVVVWRFTQTSTAGSSTGPLTVYVRSDAPESDNPAVQSPGIDDVLKMASDALLAMETNLDDYTARFVKQERDASGVLGEPAEISIRAQTRFGGDENQSPRRIYLRFESPASLQGREVIWAEDLYDGKMAVHEVGMILGLKTIWLDPTGMIAMQGQRYPISEIGLVKLVEKLIERGEQDRNNPNVEVAIKDGHLFDEVDCQLIQVRRREPSDSEDDFSVAEIVVDPQRQLILSYRSFGWPEQLGDEPPLLESYAYHDLKTNVGLTETDFDTKNSNYGFPLF</sequence>
<dbReference type="EMBL" id="SJPX01000001">
    <property type="protein sequence ID" value="TWU57578.1"/>
    <property type="molecule type" value="Genomic_DNA"/>
</dbReference>
<evidence type="ECO:0000313" key="2">
    <source>
        <dbReference type="Proteomes" id="UP000317977"/>
    </source>
</evidence>
<dbReference type="InterPro" id="IPR011465">
    <property type="entry name" value="DUF1571"/>
</dbReference>
<proteinExistence type="predicted"/>
<comment type="caution">
    <text evidence="1">The sequence shown here is derived from an EMBL/GenBank/DDBJ whole genome shotgun (WGS) entry which is preliminary data.</text>
</comment>
<evidence type="ECO:0000313" key="1">
    <source>
        <dbReference type="EMBL" id="TWU57578.1"/>
    </source>
</evidence>
<accession>A0A5C6F865</accession>
<name>A0A5C6F865_9BACT</name>
<dbReference type="Pfam" id="PF07608">
    <property type="entry name" value="DUF1571"/>
    <property type="match status" value="1"/>
</dbReference>
<protein>
    <recommendedName>
        <fullName evidence="3">DUF1571 domain-containing protein</fullName>
    </recommendedName>
</protein>
<reference evidence="1 2" key="1">
    <citation type="submission" date="2019-02" db="EMBL/GenBank/DDBJ databases">
        <title>Deep-cultivation of Planctomycetes and their phenomic and genomic characterization uncovers novel biology.</title>
        <authorList>
            <person name="Wiegand S."/>
            <person name="Jogler M."/>
            <person name="Boedeker C."/>
            <person name="Pinto D."/>
            <person name="Vollmers J."/>
            <person name="Rivas-Marin E."/>
            <person name="Kohn T."/>
            <person name="Peeters S.H."/>
            <person name="Heuer A."/>
            <person name="Rast P."/>
            <person name="Oberbeckmann S."/>
            <person name="Bunk B."/>
            <person name="Jeske O."/>
            <person name="Meyerdierks A."/>
            <person name="Storesund J.E."/>
            <person name="Kallscheuer N."/>
            <person name="Luecker S."/>
            <person name="Lage O.M."/>
            <person name="Pohl T."/>
            <person name="Merkel B.J."/>
            <person name="Hornburger P."/>
            <person name="Mueller R.-W."/>
            <person name="Bruemmer F."/>
            <person name="Labrenz M."/>
            <person name="Spormann A.M."/>
            <person name="Op Den Camp H."/>
            <person name="Overmann J."/>
            <person name="Amann R."/>
            <person name="Jetten M.S.M."/>
            <person name="Mascher T."/>
            <person name="Medema M.H."/>
            <person name="Devos D.P."/>
            <person name="Kaster A.-K."/>
            <person name="Ovreas L."/>
            <person name="Rohde M."/>
            <person name="Galperin M.Y."/>
            <person name="Jogler C."/>
        </authorList>
    </citation>
    <scope>NUCLEOTIDE SEQUENCE [LARGE SCALE GENOMIC DNA]</scope>
    <source>
        <strain evidence="1 2">Poly59</strain>
    </source>
</reference>
<organism evidence="1 2">
    <name type="scientific">Rubripirellula reticaptiva</name>
    <dbReference type="NCBI Taxonomy" id="2528013"/>
    <lineage>
        <taxon>Bacteria</taxon>
        <taxon>Pseudomonadati</taxon>
        <taxon>Planctomycetota</taxon>
        <taxon>Planctomycetia</taxon>
        <taxon>Pirellulales</taxon>
        <taxon>Pirellulaceae</taxon>
        <taxon>Rubripirellula</taxon>
    </lineage>
</organism>
<evidence type="ECO:0008006" key="3">
    <source>
        <dbReference type="Google" id="ProtNLM"/>
    </source>
</evidence>
<dbReference type="AlphaFoldDB" id="A0A5C6F865"/>
<keyword evidence="2" id="KW-1185">Reference proteome</keyword>
<dbReference type="Proteomes" id="UP000317977">
    <property type="component" value="Unassembled WGS sequence"/>
</dbReference>
<dbReference type="RefSeq" id="WP_146532458.1">
    <property type="nucleotide sequence ID" value="NZ_SJPX01000001.1"/>
</dbReference>